<keyword evidence="2" id="KW-0808">Transferase</keyword>
<keyword evidence="1" id="KW-0547">Nucleotide-binding</keyword>
<reference evidence="2 3" key="1">
    <citation type="journal article" date="2016" name="BMC Genomics">
        <title>Combined genomic and structural analyses of a cultured magnetotactic bacterium reveals its niche adaptation to a dynamic environment.</title>
        <authorList>
            <person name="Araujo A.C."/>
            <person name="Morillo V."/>
            <person name="Cypriano J."/>
            <person name="Teixeira L.C."/>
            <person name="Leao P."/>
            <person name="Lyra S."/>
            <person name="Almeida L.G."/>
            <person name="Bazylinski D.A."/>
            <person name="Vasconcellos A.T."/>
            <person name="Abreu F."/>
            <person name="Lins U."/>
        </authorList>
    </citation>
    <scope>NUCLEOTIDE SEQUENCE [LARGE SCALE GENOMIC DNA]</scope>
    <source>
        <strain evidence="2 3">IT-1</strain>
    </source>
</reference>
<dbReference type="Gene3D" id="1.10.20.60">
    <property type="entry name" value="Glu-tRNAGln amidotransferase C subunit, N-terminal domain"/>
    <property type="match status" value="1"/>
</dbReference>
<evidence type="ECO:0000256" key="1">
    <source>
        <dbReference type="HAMAP-Rule" id="MF_00122"/>
    </source>
</evidence>
<evidence type="ECO:0000313" key="2">
    <source>
        <dbReference type="EMBL" id="OSM01871.1"/>
    </source>
</evidence>
<dbReference type="GO" id="GO:0070681">
    <property type="term" value="P:glutaminyl-tRNAGln biosynthesis via transamidation"/>
    <property type="evidence" value="ECO:0007669"/>
    <property type="project" value="TreeGrafter"/>
</dbReference>
<dbReference type="AlphaFoldDB" id="A0A1Y2K1F8"/>
<accession>A0A1Y2K1F8</accession>
<dbReference type="InterPro" id="IPR003837">
    <property type="entry name" value="GatC"/>
</dbReference>
<organism evidence="2 3">
    <name type="scientific">Magnetofaba australis IT-1</name>
    <dbReference type="NCBI Taxonomy" id="1434232"/>
    <lineage>
        <taxon>Bacteria</taxon>
        <taxon>Pseudomonadati</taxon>
        <taxon>Pseudomonadota</taxon>
        <taxon>Magnetococcia</taxon>
        <taxon>Magnetococcales</taxon>
        <taxon>Magnetococcaceae</taxon>
        <taxon>Magnetofaba</taxon>
    </lineage>
</organism>
<dbReference type="Pfam" id="PF02686">
    <property type="entry name" value="GatC"/>
    <property type="match status" value="1"/>
</dbReference>
<dbReference type="EC" id="6.3.5.-" evidence="1"/>
<dbReference type="EMBL" id="LVJN01000020">
    <property type="protein sequence ID" value="OSM01871.1"/>
    <property type="molecule type" value="Genomic_DNA"/>
</dbReference>
<comment type="catalytic activity">
    <reaction evidence="1">
        <text>L-glutamyl-tRNA(Gln) + L-glutamine + ATP + H2O = L-glutaminyl-tRNA(Gln) + L-glutamate + ADP + phosphate + H(+)</text>
        <dbReference type="Rhea" id="RHEA:17521"/>
        <dbReference type="Rhea" id="RHEA-COMP:9681"/>
        <dbReference type="Rhea" id="RHEA-COMP:9684"/>
        <dbReference type="ChEBI" id="CHEBI:15377"/>
        <dbReference type="ChEBI" id="CHEBI:15378"/>
        <dbReference type="ChEBI" id="CHEBI:29985"/>
        <dbReference type="ChEBI" id="CHEBI:30616"/>
        <dbReference type="ChEBI" id="CHEBI:43474"/>
        <dbReference type="ChEBI" id="CHEBI:58359"/>
        <dbReference type="ChEBI" id="CHEBI:78520"/>
        <dbReference type="ChEBI" id="CHEBI:78521"/>
        <dbReference type="ChEBI" id="CHEBI:456216"/>
    </reaction>
</comment>
<dbReference type="GO" id="GO:0006412">
    <property type="term" value="P:translation"/>
    <property type="evidence" value="ECO:0007669"/>
    <property type="project" value="UniProtKB-UniRule"/>
</dbReference>
<dbReference type="SUPFAM" id="SSF141000">
    <property type="entry name" value="Glu-tRNAGln amidotransferase C subunit"/>
    <property type="match status" value="1"/>
</dbReference>
<dbReference type="GO" id="GO:0006450">
    <property type="term" value="P:regulation of translational fidelity"/>
    <property type="evidence" value="ECO:0007669"/>
    <property type="project" value="InterPro"/>
</dbReference>
<dbReference type="GO" id="GO:0050566">
    <property type="term" value="F:asparaginyl-tRNA synthase (glutamine-hydrolyzing) activity"/>
    <property type="evidence" value="ECO:0007669"/>
    <property type="project" value="RHEA"/>
</dbReference>
<protein>
    <recommendedName>
        <fullName evidence="1">Aspartyl/glutamyl-tRNA(Asn/Gln) amidotransferase subunit C</fullName>
        <shortName evidence="1">Asp/Glu-ADT subunit C</shortName>
        <ecNumber evidence="1">6.3.5.-</ecNumber>
    </recommendedName>
</protein>
<dbReference type="STRING" id="1434232.MAIT1_01922"/>
<dbReference type="PANTHER" id="PTHR15004:SF0">
    <property type="entry name" value="GLUTAMYL-TRNA(GLN) AMIDOTRANSFERASE SUBUNIT C, MITOCHONDRIAL"/>
    <property type="match status" value="1"/>
</dbReference>
<dbReference type="GO" id="GO:0016740">
    <property type="term" value="F:transferase activity"/>
    <property type="evidence" value="ECO:0007669"/>
    <property type="project" value="UniProtKB-KW"/>
</dbReference>
<evidence type="ECO:0000313" key="3">
    <source>
        <dbReference type="Proteomes" id="UP000194003"/>
    </source>
</evidence>
<dbReference type="Proteomes" id="UP000194003">
    <property type="component" value="Unassembled WGS sequence"/>
</dbReference>
<keyword evidence="1" id="KW-0067">ATP-binding</keyword>
<dbReference type="NCBIfam" id="TIGR00135">
    <property type="entry name" value="gatC"/>
    <property type="match status" value="1"/>
</dbReference>
<proteinExistence type="inferred from homology"/>
<keyword evidence="3" id="KW-1185">Reference proteome</keyword>
<comment type="caution">
    <text evidence="2">The sequence shown here is derived from an EMBL/GenBank/DDBJ whole genome shotgun (WGS) entry which is preliminary data.</text>
</comment>
<name>A0A1Y2K1F8_9PROT</name>
<dbReference type="GO" id="GO:0005524">
    <property type="term" value="F:ATP binding"/>
    <property type="evidence" value="ECO:0007669"/>
    <property type="project" value="UniProtKB-KW"/>
</dbReference>
<dbReference type="InterPro" id="IPR036113">
    <property type="entry name" value="Asp/Glu-ADT_sf_sub_c"/>
</dbReference>
<gene>
    <name evidence="1" type="primary">gatC</name>
    <name evidence="2" type="ORF">MAIT1_01922</name>
</gene>
<dbReference type="HAMAP" id="MF_00122">
    <property type="entry name" value="GatC"/>
    <property type="match status" value="1"/>
</dbReference>
<sequence>MLDFFACLMAAWPEQSSELSRIRNGAIMSITEETVRKVATLARLQISDEETALYTEQISRILDTMEQLNALPTDGVEPMAHAVEMAIPERADVVTNDNKREAILSNAPDAADGCFRVPKIIE</sequence>
<comment type="catalytic activity">
    <reaction evidence="1">
        <text>L-aspartyl-tRNA(Asn) + L-glutamine + ATP + H2O = L-asparaginyl-tRNA(Asn) + L-glutamate + ADP + phosphate + 2 H(+)</text>
        <dbReference type="Rhea" id="RHEA:14513"/>
        <dbReference type="Rhea" id="RHEA-COMP:9674"/>
        <dbReference type="Rhea" id="RHEA-COMP:9677"/>
        <dbReference type="ChEBI" id="CHEBI:15377"/>
        <dbReference type="ChEBI" id="CHEBI:15378"/>
        <dbReference type="ChEBI" id="CHEBI:29985"/>
        <dbReference type="ChEBI" id="CHEBI:30616"/>
        <dbReference type="ChEBI" id="CHEBI:43474"/>
        <dbReference type="ChEBI" id="CHEBI:58359"/>
        <dbReference type="ChEBI" id="CHEBI:78515"/>
        <dbReference type="ChEBI" id="CHEBI:78516"/>
        <dbReference type="ChEBI" id="CHEBI:456216"/>
    </reaction>
</comment>
<comment type="subunit">
    <text evidence="1">Heterotrimer of A, B and C subunits.</text>
</comment>
<dbReference type="PANTHER" id="PTHR15004">
    <property type="entry name" value="GLUTAMYL-TRNA(GLN) AMIDOTRANSFERASE SUBUNIT C, MITOCHONDRIAL"/>
    <property type="match status" value="1"/>
</dbReference>
<comment type="similarity">
    <text evidence="1">Belongs to the GatC family.</text>
</comment>
<keyword evidence="1" id="KW-0648">Protein biosynthesis</keyword>
<dbReference type="GO" id="GO:0050567">
    <property type="term" value="F:glutaminyl-tRNA synthase (glutamine-hydrolyzing) activity"/>
    <property type="evidence" value="ECO:0007669"/>
    <property type="project" value="UniProtKB-UniRule"/>
</dbReference>
<keyword evidence="1" id="KW-0436">Ligase</keyword>
<comment type="function">
    <text evidence="1">Allows the formation of correctly charged Asn-tRNA(Asn) or Gln-tRNA(Gln) through the transamidation of misacylated Asp-tRNA(Asn) or Glu-tRNA(Gln) in organisms which lack either or both of asparaginyl-tRNA or glutaminyl-tRNA synthetases. The reaction takes place in the presence of glutamine and ATP through an activated phospho-Asp-tRNA(Asn) or phospho-Glu-tRNA(Gln).</text>
</comment>